<proteinExistence type="predicted"/>
<reference evidence="2" key="1">
    <citation type="submission" date="2020-09" db="EMBL/GenBank/DDBJ databases">
        <title>Genome seq and assembly of Tianweitania sp.</title>
        <authorList>
            <person name="Chhetri G."/>
        </authorList>
    </citation>
    <scope>NUCLEOTIDE SEQUENCE</scope>
    <source>
        <strain evidence="2">Rool2</strain>
    </source>
</reference>
<dbReference type="Gene3D" id="1.10.10.10">
    <property type="entry name" value="Winged helix-like DNA-binding domain superfamily/Winged helix DNA-binding domain"/>
    <property type="match status" value="1"/>
</dbReference>
<dbReference type="SUPFAM" id="SSF46785">
    <property type="entry name" value="Winged helix' DNA-binding domain"/>
    <property type="match status" value="1"/>
</dbReference>
<accession>A0A8J6TYY2</accession>
<dbReference type="PROSITE" id="PS50995">
    <property type="entry name" value="HTH_MARR_2"/>
    <property type="match status" value="1"/>
</dbReference>
<dbReference type="InterPro" id="IPR000835">
    <property type="entry name" value="HTH_MarR-typ"/>
</dbReference>
<feature type="domain" description="HTH marR-type" evidence="1">
    <location>
        <begin position="6"/>
        <end position="138"/>
    </location>
</feature>
<evidence type="ECO:0000313" key="2">
    <source>
        <dbReference type="EMBL" id="MBD0415479.1"/>
    </source>
</evidence>
<dbReference type="InterPro" id="IPR039422">
    <property type="entry name" value="MarR/SlyA-like"/>
</dbReference>
<evidence type="ECO:0000259" key="1">
    <source>
        <dbReference type="PROSITE" id="PS50995"/>
    </source>
</evidence>
<dbReference type="InterPro" id="IPR036390">
    <property type="entry name" value="WH_DNA-bd_sf"/>
</dbReference>
<dbReference type="AlphaFoldDB" id="A0A8J6TYY2"/>
<comment type="caution">
    <text evidence="2">The sequence shown here is derived from an EMBL/GenBank/DDBJ whole genome shotgun (WGS) entry which is preliminary data.</text>
</comment>
<dbReference type="GO" id="GO:0006950">
    <property type="term" value="P:response to stress"/>
    <property type="evidence" value="ECO:0007669"/>
    <property type="project" value="TreeGrafter"/>
</dbReference>
<name>A0A8J6TYY2_9HYPH</name>
<sequence>MTAEETRDLLKSLRRIARASDLQSHALKSQHGLTGPQLVIVMAVSELSEVTTKALADHADLSPATVVTVLDNLEQHGVVERYRSAADRRIVYTRLTQKGRDMVAHTPSVFGEKFAHRFASLSPARRRELITSVAELAELMAPSS</sequence>
<evidence type="ECO:0000313" key="3">
    <source>
        <dbReference type="Proteomes" id="UP000643405"/>
    </source>
</evidence>
<protein>
    <submittedName>
        <fullName evidence="2">MarR family transcriptional regulator</fullName>
    </submittedName>
</protein>
<gene>
    <name evidence="2" type="ORF">ICI42_12490</name>
</gene>
<dbReference type="Pfam" id="PF01047">
    <property type="entry name" value="MarR"/>
    <property type="match status" value="1"/>
</dbReference>
<dbReference type="PANTHER" id="PTHR33164:SF89">
    <property type="entry name" value="MARR FAMILY REGULATORY PROTEIN"/>
    <property type="match status" value="1"/>
</dbReference>
<keyword evidence="3" id="KW-1185">Reference proteome</keyword>
<dbReference type="InterPro" id="IPR036388">
    <property type="entry name" value="WH-like_DNA-bd_sf"/>
</dbReference>
<dbReference type="Proteomes" id="UP000643405">
    <property type="component" value="Unassembled WGS sequence"/>
</dbReference>
<dbReference type="PANTHER" id="PTHR33164">
    <property type="entry name" value="TRANSCRIPTIONAL REGULATOR, MARR FAMILY"/>
    <property type="match status" value="1"/>
</dbReference>
<dbReference type="SMART" id="SM00347">
    <property type="entry name" value="HTH_MARR"/>
    <property type="match status" value="1"/>
</dbReference>
<organism evidence="2 3">
    <name type="scientific">Oryzicola mucosus</name>
    <dbReference type="NCBI Taxonomy" id="2767425"/>
    <lineage>
        <taxon>Bacteria</taxon>
        <taxon>Pseudomonadati</taxon>
        <taxon>Pseudomonadota</taxon>
        <taxon>Alphaproteobacteria</taxon>
        <taxon>Hyphomicrobiales</taxon>
        <taxon>Phyllobacteriaceae</taxon>
        <taxon>Oryzicola</taxon>
    </lineage>
</organism>
<dbReference type="GO" id="GO:0003700">
    <property type="term" value="F:DNA-binding transcription factor activity"/>
    <property type="evidence" value="ECO:0007669"/>
    <property type="project" value="InterPro"/>
</dbReference>
<dbReference type="EMBL" id="JACVVX010000003">
    <property type="protein sequence ID" value="MBD0415479.1"/>
    <property type="molecule type" value="Genomic_DNA"/>
</dbReference>